<organism evidence="2">
    <name type="scientific">Candidatus Kentrum sp. LPFa</name>
    <dbReference type="NCBI Taxonomy" id="2126335"/>
    <lineage>
        <taxon>Bacteria</taxon>
        <taxon>Pseudomonadati</taxon>
        <taxon>Pseudomonadota</taxon>
        <taxon>Gammaproteobacteria</taxon>
        <taxon>Candidatus Kentrum</taxon>
    </lineage>
</organism>
<name>A0A450XPC5_9GAMM</name>
<reference evidence="2" key="1">
    <citation type="submission" date="2019-02" db="EMBL/GenBank/DDBJ databases">
        <authorList>
            <person name="Gruber-Vodicka R. H."/>
            <person name="Seah K. B. B."/>
        </authorList>
    </citation>
    <scope>NUCLEOTIDE SEQUENCE</scope>
    <source>
        <strain evidence="1">BECK_S312</strain>
        <strain evidence="2">BECK_S426</strain>
    </source>
</reference>
<dbReference type="EMBL" id="CAADFP010000125">
    <property type="protein sequence ID" value="VFK30988.1"/>
    <property type="molecule type" value="Genomic_DNA"/>
</dbReference>
<evidence type="ECO:0000313" key="2">
    <source>
        <dbReference type="EMBL" id="VFK30988.1"/>
    </source>
</evidence>
<protein>
    <submittedName>
        <fullName evidence="2">Uncharacterized protein</fullName>
    </submittedName>
</protein>
<evidence type="ECO:0000313" key="1">
    <source>
        <dbReference type="EMBL" id="VFK15085.1"/>
    </source>
</evidence>
<gene>
    <name evidence="1" type="ORF">BECKLPF1236A_GA0070988_101207</name>
    <name evidence="2" type="ORF">BECKLPF1236C_GA0070990_101257</name>
</gene>
<dbReference type="EMBL" id="CAADFM010000120">
    <property type="protein sequence ID" value="VFK15085.1"/>
    <property type="molecule type" value="Genomic_DNA"/>
</dbReference>
<dbReference type="AlphaFoldDB" id="A0A450XPC5"/>
<proteinExistence type="predicted"/>
<sequence length="128" mass="14339">MAFILSDKDKIVKRTVVINVPVDGDTTMRQEFTASFRVLSDARLEELMDQGEGVFLRGILVGWEGIDDDDGNPVPFSPDAVTHMSGIIYVRAAIYRAYWQMMAGDDPMQEAIVKNSQEKRRGRKGGTK</sequence>
<accession>A0A450XPC5</accession>